<protein>
    <recommendedName>
        <fullName evidence="2">DUF951 domain-containing protein</fullName>
    </recommendedName>
</protein>
<accession>A0A645CNW4</accession>
<evidence type="ECO:0008006" key="2">
    <source>
        <dbReference type="Google" id="ProtNLM"/>
    </source>
</evidence>
<dbReference type="EMBL" id="VSSQ01028747">
    <property type="protein sequence ID" value="MPM78585.1"/>
    <property type="molecule type" value="Genomic_DNA"/>
</dbReference>
<sequence length="62" mass="7051">MIINVSDILELKKAHPCGSKCFSVMRIGSDIKIKCAECGREITLERIKLEKQIRKINGHNIK</sequence>
<dbReference type="PANTHER" id="PTHR38455">
    <property type="entry name" value="HYPOTHETICAL CYTOSOLIC PROTEIN"/>
    <property type="match status" value="1"/>
</dbReference>
<evidence type="ECO:0000313" key="1">
    <source>
        <dbReference type="EMBL" id="MPM78585.1"/>
    </source>
</evidence>
<name>A0A645CNW4_9ZZZZ</name>
<dbReference type="AlphaFoldDB" id="A0A645CNW4"/>
<dbReference type="PIRSF" id="PIRSF037263">
    <property type="entry name" value="DUF951_bac"/>
    <property type="match status" value="1"/>
</dbReference>
<gene>
    <name evidence="1" type="ORF">SDC9_125596</name>
</gene>
<proteinExistence type="predicted"/>
<dbReference type="InterPro" id="IPR009296">
    <property type="entry name" value="DUF951"/>
</dbReference>
<comment type="caution">
    <text evidence="1">The sequence shown here is derived from an EMBL/GenBank/DDBJ whole genome shotgun (WGS) entry which is preliminary data.</text>
</comment>
<dbReference type="PANTHER" id="PTHR38455:SF1">
    <property type="entry name" value="DUF951 DOMAIN-CONTAINING PROTEIN"/>
    <property type="match status" value="1"/>
</dbReference>
<dbReference type="Pfam" id="PF06107">
    <property type="entry name" value="DUF951"/>
    <property type="match status" value="1"/>
</dbReference>
<organism evidence="1">
    <name type="scientific">bioreactor metagenome</name>
    <dbReference type="NCBI Taxonomy" id="1076179"/>
    <lineage>
        <taxon>unclassified sequences</taxon>
        <taxon>metagenomes</taxon>
        <taxon>ecological metagenomes</taxon>
    </lineage>
</organism>
<reference evidence="1" key="1">
    <citation type="submission" date="2019-08" db="EMBL/GenBank/DDBJ databases">
        <authorList>
            <person name="Kucharzyk K."/>
            <person name="Murdoch R.W."/>
            <person name="Higgins S."/>
            <person name="Loffler F."/>
        </authorList>
    </citation>
    <scope>NUCLEOTIDE SEQUENCE</scope>
</reference>